<dbReference type="GO" id="GO:0006955">
    <property type="term" value="P:immune response"/>
    <property type="evidence" value="ECO:0007669"/>
    <property type="project" value="TreeGrafter"/>
</dbReference>
<dbReference type="Proteomes" id="UP000544127">
    <property type="component" value="Unassembled WGS sequence"/>
</dbReference>
<protein>
    <submittedName>
        <fullName evidence="3">HMR1 protein</fullName>
    </submittedName>
</protein>
<dbReference type="GO" id="GO:0009897">
    <property type="term" value="C:external side of plasma membrane"/>
    <property type="evidence" value="ECO:0007669"/>
    <property type="project" value="TreeGrafter"/>
</dbReference>
<feature type="non-terminal residue" evidence="3">
    <location>
        <position position="1"/>
    </location>
</feature>
<organism evidence="3 4">
    <name type="scientific">Upupa epops</name>
    <name type="common">Eurasian hoopoe</name>
    <dbReference type="NCBI Taxonomy" id="57439"/>
    <lineage>
        <taxon>Eukaryota</taxon>
        <taxon>Metazoa</taxon>
        <taxon>Chordata</taxon>
        <taxon>Craniata</taxon>
        <taxon>Vertebrata</taxon>
        <taxon>Euteleostomi</taxon>
        <taxon>Archelosauria</taxon>
        <taxon>Archosauria</taxon>
        <taxon>Dinosauria</taxon>
        <taxon>Saurischia</taxon>
        <taxon>Theropoda</taxon>
        <taxon>Coelurosauria</taxon>
        <taxon>Aves</taxon>
        <taxon>Neognathae</taxon>
        <taxon>Neoaves</taxon>
        <taxon>Telluraves</taxon>
        <taxon>Coraciimorphae</taxon>
        <taxon>Bucerotiformes</taxon>
        <taxon>Upupidae</taxon>
        <taxon>Upupa</taxon>
    </lineage>
</organism>
<dbReference type="SUPFAM" id="SSF54452">
    <property type="entry name" value="MHC antigen-recognition domain"/>
    <property type="match status" value="1"/>
</dbReference>
<dbReference type="InterPro" id="IPR011162">
    <property type="entry name" value="MHC_I/II-like_Ag-recog"/>
</dbReference>
<gene>
    <name evidence="3" type="primary">Mr1</name>
    <name evidence="3" type="ORF">UPUEPO_R14976</name>
</gene>
<name>A0A7K6AVK5_UPUEP</name>
<dbReference type="EMBL" id="VZRI01005350">
    <property type="protein sequence ID" value="NWU93617.1"/>
    <property type="molecule type" value="Genomic_DNA"/>
</dbReference>
<comment type="caution">
    <text evidence="3">The sequence shown here is derived from an EMBL/GenBank/DDBJ whole genome shotgun (WGS) entry which is preliminary data.</text>
</comment>
<reference evidence="3 4" key="1">
    <citation type="submission" date="2019-09" db="EMBL/GenBank/DDBJ databases">
        <title>Bird 10,000 Genomes (B10K) Project - Family phase.</title>
        <authorList>
            <person name="Zhang G."/>
        </authorList>
    </citation>
    <scope>NUCLEOTIDE SEQUENCE [LARGE SCALE GENOMIC DNA]</scope>
    <source>
        <strain evidence="3">B10K-DU-012-37</strain>
    </source>
</reference>
<evidence type="ECO:0000259" key="2">
    <source>
        <dbReference type="Pfam" id="PF00129"/>
    </source>
</evidence>
<dbReference type="InterPro" id="IPR050208">
    <property type="entry name" value="MHC_class-I_related"/>
</dbReference>
<evidence type="ECO:0000256" key="1">
    <source>
        <dbReference type="ARBA" id="ARBA00023180"/>
    </source>
</evidence>
<proteinExistence type="predicted"/>
<evidence type="ECO:0000313" key="3">
    <source>
        <dbReference type="EMBL" id="NWU93617.1"/>
    </source>
</evidence>
<dbReference type="AlphaFoldDB" id="A0A7K6AVK5"/>
<dbReference type="OrthoDB" id="8936120at2759"/>
<dbReference type="PANTHER" id="PTHR16675:SF235">
    <property type="entry name" value="SHKT DOMAIN-CONTAINING PROTEIN"/>
    <property type="match status" value="1"/>
</dbReference>
<evidence type="ECO:0000313" key="4">
    <source>
        <dbReference type="Proteomes" id="UP000544127"/>
    </source>
</evidence>
<dbReference type="InterPro" id="IPR037055">
    <property type="entry name" value="MHC_I-like_Ag-recog_sf"/>
</dbReference>
<feature type="domain" description="MHC class I-like antigen recognition-like" evidence="2">
    <location>
        <begin position="1"/>
        <end position="77"/>
    </location>
</feature>
<sequence>SLRFLRVIVTEPSPGMPQYTEVGYLDGHPIMSYDSETERMESQADWMAANLDQHFWDIRTQIVKRYLHFDLMSLNKL</sequence>
<dbReference type="PANTHER" id="PTHR16675">
    <property type="entry name" value="MHC CLASS I-RELATED"/>
    <property type="match status" value="1"/>
</dbReference>
<dbReference type="Pfam" id="PF00129">
    <property type="entry name" value="MHC_I"/>
    <property type="match status" value="1"/>
</dbReference>
<dbReference type="InterPro" id="IPR011161">
    <property type="entry name" value="MHC_I-like_Ag-recog"/>
</dbReference>
<dbReference type="GO" id="GO:0005615">
    <property type="term" value="C:extracellular space"/>
    <property type="evidence" value="ECO:0007669"/>
    <property type="project" value="TreeGrafter"/>
</dbReference>
<feature type="non-terminal residue" evidence="3">
    <location>
        <position position="77"/>
    </location>
</feature>
<accession>A0A7K6AVK5</accession>
<keyword evidence="4" id="KW-1185">Reference proteome</keyword>
<dbReference type="Gene3D" id="3.30.500.10">
    <property type="entry name" value="MHC class I-like antigen recognition-like"/>
    <property type="match status" value="1"/>
</dbReference>
<keyword evidence="1" id="KW-0325">Glycoprotein</keyword>